<gene>
    <name evidence="4" type="ORF">C942_01633</name>
</gene>
<accession>L8JCE1</accession>
<dbReference type="OrthoDB" id="9801056at2"/>
<feature type="domain" description="NAD-dependent epimerase/dehydratase" evidence="3">
    <location>
        <begin position="3"/>
        <end position="227"/>
    </location>
</feature>
<dbReference type="CDD" id="cd05232">
    <property type="entry name" value="UDP_G4E_4_SDR_e"/>
    <property type="match status" value="1"/>
</dbReference>
<evidence type="ECO:0000256" key="1">
    <source>
        <dbReference type="ARBA" id="ARBA00005125"/>
    </source>
</evidence>
<dbReference type="Pfam" id="PF01370">
    <property type="entry name" value="Epimerase"/>
    <property type="match status" value="1"/>
</dbReference>
<dbReference type="PATRIC" id="fig|1056511.3.peg.2710"/>
<protein>
    <submittedName>
        <fullName evidence="4">UDP-glucose 4-epimerase</fullName>
    </submittedName>
</protein>
<organism evidence="4 5">
    <name type="scientific">Photobacterium marinum</name>
    <dbReference type="NCBI Taxonomy" id="1056511"/>
    <lineage>
        <taxon>Bacteria</taxon>
        <taxon>Pseudomonadati</taxon>
        <taxon>Pseudomonadota</taxon>
        <taxon>Gammaproteobacteria</taxon>
        <taxon>Vibrionales</taxon>
        <taxon>Vibrionaceae</taxon>
        <taxon>Photobacterium</taxon>
    </lineage>
</organism>
<keyword evidence="5" id="KW-1185">Reference proteome</keyword>
<reference evidence="4 5" key="1">
    <citation type="submission" date="2012-12" db="EMBL/GenBank/DDBJ databases">
        <title>Genome Assembly of Photobacterium sp. AK15.</title>
        <authorList>
            <person name="Khatri I."/>
            <person name="Vaidya B."/>
            <person name="Srinivas T.N.R."/>
            <person name="Subramanian S."/>
            <person name="Pinnaka A."/>
        </authorList>
    </citation>
    <scope>NUCLEOTIDE SEQUENCE [LARGE SCALE GENOMIC DNA]</scope>
    <source>
        <strain evidence="4 5">AK15</strain>
    </source>
</reference>
<dbReference type="SUPFAM" id="SSF51735">
    <property type="entry name" value="NAD(P)-binding Rossmann-fold domains"/>
    <property type="match status" value="1"/>
</dbReference>
<dbReference type="PANTHER" id="PTHR43000">
    <property type="entry name" value="DTDP-D-GLUCOSE 4,6-DEHYDRATASE-RELATED"/>
    <property type="match status" value="1"/>
</dbReference>
<dbReference type="EMBL" id="AMZO01000020">
    <property type="protein sequence ID" value="ELR65062.1"/>
    <property type="molecule type" value="Genomic_DNA"/>
</dbReference>
<comment type="caution">
    <text evidence="4">The sequence shown here is derived from an EMBL/GenBank/DDBJ whole genome shotgun (WGS) entry which is preliminary data.</text>
</comment>
<evidence type="ECO:0000313" key="4">
    <source>
        <dbReference type="EMBL" id="ELR65062.1"/>
    </source>
</evidence>
<sequence length="313" mass="34362">MKVLITGSNGFVGRHLVDYLHANFPYTIVQGTRKGLCDGGKDECLKVDFSNDFDLLNSIRGVDVIVHCAARVHLMSDSAKDPLTEYRQINTEGTLRLARQAAEAGVKRFIFISTIKVNGESSATNQPFVPHVKKAPHDPYGLSKYEAEKGLLALAHETGMEVVIIRPPLVYGKGVKANFNTMVNIVKKRLPLPLGAIDNKRSLVYVGNLVDLVTVCLEHPGASNRVFLVSDDEDVSTSQLLRKIATAMGKNSYLLPIPGTLILWLTKALGKAFVGERLCSSLQVDISETKSCLNWKPPYCLDDALKLTVTNKK</sequence>
<comment type="pathway">
    <text evidence="1">Bacterial outer membrane biogenesis; LPS O-antigen biosynthesis.</text>
</comment>
<name>L8JCE1_9GAMM</name>
<dbReference type="RefSeq" id="WP_007466443.1">
    <property type="nucleotide sequence ID" value="NZ_AMZO01000020.1"/>
</dbReference>
<dbReference type="InterPro" id="IPR036291">
    <property type="entry name" value="NAD(P)-bd_dom_sf"/>
</dbReference>
<evidence type="ECO:0000256" key="2">
    <source>
        <dbReference type="ARBA" id="ARBA00007637"/>
    </source>
</evidence>
<dbReference type="Proteomes" id="UP000011134">
    <property type="component" value="Unassembled WGS sequence"/>
</dbReference>
<dbReference type="InterPro" id="IPR001509">
    <property type="entry name" value="Epimerase_deHydtase"/>
</dbReference>
<evidence type="ECO:0000313" key="5">
    <source>
        <dbReference type="Proteomes" id="UP000011134"/>
    </source>
</evidence>
<comment type="similarity">
    <text evidence="2">Belongs to the NAD(P)-dependent epimerase/dehydratase family.</text>
</comment>
<dbReference type="Gene3D" id="3.40.50.720">
    <property type="entry name" value="NAD(P)-binding Rossmann-like Domain"/>
    <property type="match status" value="1"/>
</dbReference>
<proteinExistence type="inferred from homology"/>
<evidence type="ECO:0000259" key="3">
    <source>
        <dbReference type="Pfam" id="PF01370"/>
    </source>
</evidence>
<dbReference type="AlphaFoldDB" id="L8JCE1"/>